<sequence>MNIELRDIHKAYDKTVLNNISLKLDGFNTVAIIGKSGCGKSTLLRLMTGIEEPDHGSITINGYNVETGSRREYHNNIGIVFQQHNLFPHLSLLRNISLILEKTRGLSSSDAEQRAIAQLTQLQLEDQIYKKPAFVSGGQAQRASIARALSTDPEIVFMDEPTAALDPILTNEVLEAVLNLKSSGTKFIFVTHELDFVRKFAEYIIFLDDGVIKEHGPVETLKNPATEKLEQFLLRPPLKAVI</sequence>
<evidence type="ECO:0000313" key="6">
    <source>
        <dbReference type="Proteomes" id="UP001221217"/>
    </source>
</evidence>
<dbReference type="Gene3D" id="3.40.50.300">
    <property type="entry name" value="P-loop containing nucleotide triphosphate hydrolases"/>
    <property type="match status" value="1"/>
</dbReference>
<dbReference type="EMBL" id="JAQQAL010000029">
    <property type="protein sequence ID" value="MDC7227607.1"/>
    <property type="molecule type" value="Genomic_DNA"/>
</dbReference>
<dbReference type="Proteomes" id="UP001221217">
    <property type="component" value="Unassembled WGS sequence"/>
</dbReference>
<reference evidence="5 6" key="1">
    <citation type="submission" date="2022-12" db="EMBL/GenBank/DDBJ databases">
        <title>Metagenome assembled genome from gulf of manar.</title>
        <authorList>
            <person name="Kohli P."/>
            <person name="Pk S."/>
            <person name="Venkata Ramana C."/>
            <person name="Sasikala C."/>
        </authorList>
    </citation>
    <scope>NUCLEOTIDE SEQUENCE [LARGE SCALE GENOMIC DNA]</scope>
    <source>
        <strain evidence="5">JB008</strain>
    </source>
</reference>
<keyword evidence="3 5" id="KW-0067">ATP-binding</keyword>
<organism evidence="5 6">
    <name type="scientific">Candidatus Thalassospirochaeta sargassi</name>
    <dbReference type="NCBI Taxonomy" id="3119039"/>
    <lineage>
        <taxon>Bacteria</taxon>
        <taxon>Pseudomonadati</taxon>
        <taxon>Spirochaetota</taxon>
        <taxon>Spirochaetia</taxon>
        <taxon>Spirochaetales</taxon>
        <taxon>Spirochaetaceae</taxon>
        <taxon>Candidatus Thalassospirochaeta</taxon>
    </lineage>
</organism>
<accession>A0AAJ1IGN4</accession>
<dbReference type="SUPFAM" id="SSF52540">
    <property type="entry name" value="P-loop containing nucleoside triphosphate hydrolases"/>
    <property type="match status" value="1"/>
</dbReference>
<dbReference type="PROSITE" id="PS50893">
    <property type="entry name" value="ABC_TRANSPORTER_2"/>
    <property type="match status" value="1"/>
</dbReference>
<dbReference type="InterPro" id="IPR003439">
    <property type="entry name" value="ABC_transporter-like_ATP-bd"/>
</dbReference>
<dbReference type="PANTHER" id="PTHR42781:SF9">
    <property type="entry name" value="AMINO ACID ABC TRANSPORTER, ATP-BINDING PROTEIN-RELATED"/>
    <property type="match status" value="1"/>
</dbReference>
<keyword evidence="1" id="KW-0813">Transport</keyword>
<evidence type="ECO:0000256" key="2">
    <source>
        <dbReference type="ARBA" id="ARBA00022741"/>
    </source>
</evidence>
<comment type="caution">
    <text evidence="5">The sequence shown here is derived from an EMBL/GenBank/DDBJ whole genome shotgun (WGS) entry which is preliminary data.</text>
</comment>
<dbReference type="InterPro" id="IPR050093">
    <property type="entry name" value="ABC_SmlMolc_Importer"/>
</dbReference>
<keyword evidence="2" id="KW-0547">Nucleotide-binding</keyword>
<evidence type="ECO:0000256" key="3">
    <source>
        <dbReference type="ARBA" id="ARBA00022840"/>
    </source>
</evidence>
<protein>
    <submittedName>
        <fullName evidence="5">ATP-binding cassette domain-containing protein</fullName>
    </submittedName>
</protein>
<name>A0AAJ1IGN4_9SPIO</name>
<dbReference type="PROSITE" id="PS00211">
    <property type="entry name" value="ABC_TRANSPORTER_1"/>
    <property type="match status" value="1"/>
</dbReference>
<dbReference type="Pfam" id="PF00005">
    <property type="entry name" value="ABC_tran"/>
    <property type="match status" value="1"/>
</dbReference>
<evidence type="ECO:0000259" key="4">
    <source>
        <dbReference type="PROSITE" id="PS50893"/>
    </source>
</evidence>
<evidence type="ECO:0000313" key="5">
    <source>
        <dbReference type="EMBL" id="MDC7227607.1"/>
    </source>
</evidence>
<dbReference type="SMART" id="SM00382">
    <property type="entry name" value="AAA"/>
    <property type="match status" value="1"/>
</dbReference>
<dbReference type="GO" id="GO:0016887">
    <property type="term" value="F:ATP hydrolysis activity"/>
    <property type="evidence" value="ECO:0007669"/>
    <property type="project" value="InterPro"/>
</dbReference>
<evidence type="ECO:0000256" key="1">
    <source>
        <dbReference type="ARBA" id="ARBA00022448"/>
    </source>
</evidence>
<dbReference type="InterPro" id="IPR017871">
    <property type="entry name" value="ABC_transporter-like_CS"/>
</dbReference>
<dbReference type="PANTHER" id="PTHR42781">
    <property type="entry name" value="SPERMIDINE/PUTRESCINE IMPORT ATP-BINDING PROTEIN POTA"/>
    <property type="match status" value="1"/>
</dbReference>
<gene>
    <name evidence="5" type="ORF">PQJ61_12650</name>
</gene>
<dbReference type="InterPro" id="IPR003593">
    <property type="entry name" value="AAA+_ATPase"/>
</dbReference>
<feature type="domain" description="ABC transporter" evidence="4">
    <location>
        <begin position="3"/>
        <end position="234"/>
    </location>
</feature>
<dbReference type="InterPro" id="IPR027417">
    <property type="entry name" value="P-loop_NTPase"/>
</dbReference>
<dbReference type="GO" id="GO:0005524">
    <property type="term" value="F:ATP binding"/>
    <property type="evidence" value="ECO:0007669"/>
    <property type="project" value="UniProtKB-KW"/>
</dbReference>
<proteinExistence type="predicted"/>
<dbReference type="AlphaFoldDB" id="A0AAJ1IGN4"/>